<reference evidence="1" key="1">
    <citation type="submission" date="2016-05" db="EMBL/GenBank/DDBJ databases">
        <authorList>
            <person name="Lavstsen T."/>
            <person name="Jespersen J.S."/>
        </authorList>
    </citation>
    <scope>NUCLEOTIDE SEQUENCE</scope>
    <source>
        <tissue evidence="1">Brain</tissue>
    </source>
</reference>
<name>A0A1A8GG41_9TELE</name>
<feature type="non-terminal residue" evidence="1">
    <location>
        <position position="1"/>
    </location>
</feature>
<dbReference type="EMBL" id="HAEC01001921">
    <property type="protein sequence ID" value="SBQ69998.1"/>
    <property type="molecule type" value="Transcribed_RNA"/>
</dbReference>
<proteinExistence type="predicted"/>
<evidence type="ECO:0000313" key="1">
    <source>
        <dbReference type="EMBL" id="SBQ69998.1"/>
    </source>
</evidence>
<accession>A0A1A8GG41</accession>
<protein>
    <submittedName>
        <fullName evidence="1">Uncharacterized protein</fullName>
    </submittedName>
</protein>
<reference evidence="1" key="2">
    <citation type="submission" date="2016-06" db="EMBL/GenBank/DDBJ databases">
        <title>The genome of a short-lived fish provides insights into sex chromosome evolution and the genetic control of aging.</title>
        <authorList>
            <person name="Reichwald K."/>
            <person name="Felder M."/>
            <person name="Petzold A."/>
            <person name="Koch P."/>
            <person name="Groth M."/>
            <person name="Platzer M."/>
        </authorList>
    </citation>
    <scope>NUCLEOTIDE SEQUENCE</scope>
    <source>
        <tissue evidence="1">Brain</tissue>
    </source>
</reference>
<organism evidence="1">
    <name type="scientific">Nothobranchius korthausae</name>
    <dbReference type="NCBI Taxonomy" id="1143690"/>
    <lineage>
        <taxon>Eukaryota</taxon>
        <taxon>Metazoa</taxon>
        <taxon>Chordata</taxon>
        <taxon>Craniata</taxon>
        <taxon>Vertebrata</taxon>
        <taxon>Euteleostomi</taxon>
        <taxon>Actinopterygii</taxon>
        <taxon>Neopterygii</taxon>
        <taxon>Teleostei</taxon>
        <taxon>Neoteleostei</taxon>
        <taxon>Acanthomorphata</taxon>
        <taxon>Ovalentaria</taxon>
        <taxon>Atherinomorphae</taxon>
        <taxon>Cyprinodontiformes</taxon>
        <taxon>Nothobranchiidae</taxon>
        <taxon>Nothobranchius</taxon>
    </lineage>
</organism>
<sequence length="37" mass="4002">VVSTEDLKNLWNIRDFAATGANLCTAKKAELTGCFAE</sequence>
<dbReference type="AlphaFoldDB" id="A0A1A8GG41"/>
<gene>
    <name evidence="1" type="primary">Nfu_g_1_016687</name>
</gene>